<reference evidence="1 2" key="1">
    <citation type="journal article" date="2015" name="Stand. Genomic Sci.">
        <title>Genomic Encyclopedia of Bacterial and Archaeal Type Strains, Phase III: the genomes of soil and plant-associated and newly described type strains.</title>
        <authorList>
            <person name="Whitman W.B."/>
            <person name="Woyke T."/>
            <person name="Klenk H.P."/>
            <person name="Zhou Y."/>
            <person name="Lilburn T.G."/>
            <person name="Beck B.J."/>
            <person name="De Vos P."/>
            <person name="Vandamme P."/>
            <person name="Eisen J.A."/>
            <person name="Garrity G."/>
            <person name="Hugenholtz P."/>
            <person name="Kyrpides N.C."/>
        </authorList>
    </citation>
    <scope>NUCLEOTIDE SEQUENCE [LARGE SCALE GENOMIC DNA]</scope>
    <source>
        <strain evidence="1 2">CGMCC 1.7270</strain>
    </source>
</reference>
<organism evidence="1 2">
    <name type="scientific">Flavobacterium cauense R2A-7</name>
    <dbReference type="NCBI Taxonomy" id="1341154"/>
    <lineage>
        <taxon>Bacteria</taxon>
        <taxon>Pseudomonadati</taxon>
        <taxon>Bacteroidota</taxon>
        <taxon>Flavobacteriia</taxon>
        <taxon>Flavobacteriales</taxon>
        <taxon>Flavobacteriaceae</taxon>
        <taxon>Flavobacterium</taxon>
    </lineage>
</organism>
<dbReference type="Proteomes" id="UP000319848">
    <property type="component" value="Unassembled WGS sequence"/>
</dbReference>
<name>V6S680_9FLAO</name>
<dbReference type="STRING" id="1341154.FCR2A7T_03900"/>
<accession>V6S680</accession>
<evidence type="ECO:0000313" key="2">
    <source>
        <dbReference type="Proteomes" id="UP000319848"/>
    </source>
</evidence>
<keyword evidence="2" id="KW-1185">Reference proteome</keyword>
<dbReference type="EMBL" id="VLKQ01000004">
    <property type="protein sequence ID" value="TWI13144.1"/>
    <property type="molecule type" value="Genomic_DNA"/>
</dbReference>
<dbReference type="OrthoDB" id="1330243at2"/>
<proteinExistence type="predicted"/>
<protein>
    <submittedName>
        <fullName evidence="1">Uncharacterized protein</fullName>
    </submittedName>
</protein>
<gene>
    <name evidence="1" type="ORF">IP98_01125</name>
</gene>
<dbReference type="AlphaFoldDB" id="V6S680"/>
<sequence length="272" mass="29175">MKKHIYLLASLFPVLSYGQVGINTTTPVQGVHVGGPTSTVKVEGLSYPANPNNLGPGNTTRVFVDANGDLMLGNVQSNIAILFDSENYLDDNSNPSVNQITQHGYGDGFTYAGVPRDIPNSTFTLTQPAIIEINYSVSWNIEKNGSNRVGDGNARAIQTLLYFRQNNYLGPVVTHDLDGNLIGGAFEVSSGSSVIGGGLGLSGQYYNNKHSLKGEYENFHNNGTDYVKLPAGTYCPMFSAQLAVSDASSAGAMKMYIGTAKDEVQIIAHYYN</sequence>
<evidence type="ECO:0000313" key="1">
    <source>
        <dbReference type="EMBL" id="TWI13144.1"/>
    </source>
</evidence>
<dbReference type="RefSeq" id="WP_023569577.1">
    <property type="nucleotide sequence ID" value="NZ_AVBI01000001.1"/>
</dbReference>
<comment type="caution">
    <text evidence="1">The sequence shown here is derived from an EMBL/GenBank/DDBJ whole genome shotgun (WGS) entry which is preliminary data.</text>
</comment>